<feature type="transmembrane region" description="Helical" evidence="1">
    <location>
        <begin position="43"/>
        <end position="63"/>
    </location>
</feature>
<accession>A0A2T5J237</accession>
<dbReference type="Proteomes" id="UP000244223">
    <property type="component" value="Unassembled WGS sequence"/>
</dbReference>
<dbReference type="EMBL" id="QAON01000003">
    <property type="protein sequence ID" value="PTQ90507.1"/>
    <property type="molecule type" value="Genomic_DNA"/>
</dbReference>
<proteinExistence type="predicted"/>
<evidence type="ECO:0000256" key="1">
    <source>
        <dbReference type="SAM" id="Phobius"/>
    </source>
</evidence>
<keyword evidence="1" id="KW-0812">Transmembrane</keyword>
<dbReference type="AlphaFoldDB" id="A0A2T5J237"/>
<reference evidence="2 3" key="1">
    <citation type="submission" date="2018-04" db="EMBL/GenBank/DDBJ databases">
        <title>Genomic Encyclopedia of Archaeal and Bacterial Type Strains, Phase II (KMG-II): from individual species to whole genera.</title>
        <authorList>
            <person name="Goeker M."/>
        </authorList>
    </citation>
    <scope>NUCLEOTIDE SEQUENCE [LARGE SCALE GENOMIC DNA]</scope>
    <source>
        <strain evidence="2 3">DSM 5822</strain>
    </source>
</reference>
<keyword evidence="1" id="KW-0472">Membrane</keyword>
<sequence>MESLKNISNSCDEVSNVIKLYYILTMVIWYINDYINFDLYDFFFRGFVIFLLSAFIFLAKIPVSSYVLFKKNRIYIFDLLGLTVFLFSLLDLLS</sequence>
<organism evidence="2 3">
    <name type="scientific">Agitococcus lubricus</name>
    <dbReference type="NCBI Taxonomy" id="1077255"/>
    <lineage>
        <taxon>Bacteria</taxon>
        <taxon>Pseudomonadati</taxon>
        <taxon>Pseudomonadota</taxon>
        <taxon>Gammaproteobacteria</taxon>
        <taxon>Moraxellales</taxon>
        <taxon>Moraxellaceae</taxon>
        <taxon>Agitococcus</taxon>
    </lineage>
</organism>
<name>A0A2T5J237_9GAMM</name>
<keyword evidence="3" id="KW-1185">Reference proteome</keyword>
<comment type="caution">
    <text evidence="2">The sequence shown here is derived from an EMBL/GenBank/DDBJ whole genome shotgun (WGS) entry which is preliminary data.</text>
</comment>
<evidence type="ECO:0000313" key="2">
    <source>
        <dbReference type="EMBL" id="PTQ90507.1"/>
    </source>
</evidence>
<feature type="transmembrane region" description="Helical" evidence="1">
    <location>
        <begin position="20"/>
        <end position="37"/>
    </location>
</feature>
<feature type="transmembrane region" description="Helical" evidence="1">
    <location>
        <begin position="75"/>
        <end position="93"/>
    </location>
</feature>
<gene>
    <name evidence="2" type="ORF">C8N29_103262</name>
</gene>
<protein>
    <submittedName>
        <fullName evidence="2">Uncharacterized protein</fullName>
    </submittedName>
</protein>
<evidence type="ECO:0000313" key="3">
    <source>
        <dbReference type="Proteomes" id="UP000244223"/>
    </source>
</evidence>
<keyword evidence="1" id="KW-1133">Transmembrane helix</keyword>